<reference evidence="4 5" key="1">
    <citation type="submission" date="2018-03" db="EMBL/GenBank/DDBJ databases">
        <title>Whole genome analyses suggest that Burkholderia sensu lato contains two further novel genera in the rhizoxinica-symbiotica group Mycetohabitans gen. nov., and Trinickia gen. nov.: implications for the evolution of diazotrophy and nodulation in the Burkholderiaceae.</title>
        <authorList>
            <person name="Estrada De Los Santos P."/>
            <person name="Palmer M."/>
            <person name="Chavez-Ramirez B."/>
            <person name="Steenkamp E.T."/>
            <person name="Hirsch A.M."/>
            <person name="Manyaka P."/>
            <person name="Maluk M."/>
            <person name="Lafos M."/>
            <person name="Crook M."/>
            <person name="Gross E."/>
            <person name="Simon M.F."/>
            <person name="Bueno Dos Reis Junior F."/>
            <person name="Poole P.S."/>
            <person name="Venter S.N."/>
            <person name="James E.K."/>
        </authorList>
    </citation>
    <scope>NUCLEOTIDE SEQUENCE [LARGE SCALE GENOMIC DNA]</scope>
    <source>
        <strain evidence="4 5">JPY-366</strain>
    </source>
</reference>
<dbReference type="Proteomes" id="UP000240638">
    <property type="component" value="Unassembled WGS sequence"/>
</dbReference>
<dbReference type="InterPro" id="IPR038765">
    <property type="entry name" value="Papain-like_cys_pep_sf"/>
</dbReference>
<dbReference type="Gene3D" id="3.10.620.30">
    <property type="match status" value="1"/>
</dbReference>
<feature type="chain" id="PRO_5015468013" description="DUF3857 domain-containing protein" evidence="1">
    <location>
        <begin position="34"/>
        <end position="636"/>
    </location>
</feature>
<dbReference type="AlphaFoldDB" id="A0A2T3XZI0"/>
<evidence type="ECO:0000313" key="4">
    <source>
        <dbReference type="EMBL" id="PTB21882.1"/>
    </source>
</evidence>
<evidence type="ECO:0008006" key="6">
    <source>
        <dbReference type="Google" id="ProtNLM"/>
    </source>
</evidence>
<gene>
    <name evidence="4" type="ORF">C9I57_04415</name>
</gene>
<evidence type="ECO:0000259" key="2">
    <source>
        <dbReference type="Pfam" id="PF01841"/>
    </source>
</evidence>
<dbReference type="Pfam" id="PF01841">
    <property type="entry name" value="Transglut_core"/>
    <property type="match status" value="1"/>
</dbReference>
<dbReference type="RefSeq" id="WP_107149437.1">
    <property type="nucleotide sequence ID" value="NZ_PYUC01000002.1"/>
</dbReference>
<protein>
    <recommendedName>
        <fullName evidence="6">DUF3857 domain-containing protein</fullName>
    </recommendedName>
</protein>
<comment type="caution">
    <text evidence="4">The sequence shown here is derived from an EMBL/GenBank/DDBJ whole genome shotgun (WGS) entry which is preliminary data.</text>
</comment>
<organism evidence="4 5">
    <name type="scientific">Trinickia symbiotica</name>
    <dbReference type="NCBI Taxonomy" id="863227"/>
    <lineage>
        <taxon>Bacteria</taxon>
        <taxon>Pseudomonadati</taxon>
        <taxon>Pseudomonadota</taxon>
        <taxon>Betaproteobacteria</taxon>
        <taxon>Burkholderiales</taxon>
        <taxon>Burkholderiaceae</taxon>
        <taxon>Trinickia</taxon>
    </lineage>
</organism>
<evidence type="ECO:0000259" key="3">
    <source>
        <dbReference type="Pfam" id="PF12969"/>
    </source>
</evidence>
<dbReference type="Pfam" id="PF12969">
    <property type="entry name" value="DUF3857"/>
    <property type="match status" value="1"/>
</dbReference>
<dbReference type="Gene3D" id="2.60.40.3140">
    <property type="match status" value="1"/>
</dbReference>
<accession>A0A2T3XZI0</accession>
<keyword evidence="1" id="KW-0732">Signal</keyword>
<dbReference type="SUPFAM" id="SSF54001">
    <property type="entry name" value="Cysteine proteinases"/>
    <property type="match status" value="1"/>
</dbReference>
<dbReference type="InterPro" id="IPR024618">
    <property type="entry name" value="DUF3857"/>
</dbReference>
<feature type="domain" description="Transglutaminase-like" evidence="2">
    <location>
        <begin position="267"/>
        <end position="340"/>
    </location>
</feature>
<name>A0A2T3XZI0_9BURK</name>
<proteinExistence type="predicted"/>
<dbReference type="InterPro" id="IPR002931">
    <property type="entry name" value="Transglutaminase-like"/>
</dbReference>
<feature type="signal peptide" evidence="1">
    <location>
        <begin position="1"/>
        <end position="33"/>
    </location>
</feature>
<feature type="domain" description="DUF3857" evidence="3">
    <location>
        <begin position="54"/>
        <end position="218"/>
    </location>
</feature>
<evidence type="ECO:0000313" key="5">
    <source>
        <dbReference type="Proteomes" id="UP000240638"/>
    </source>
</evidence>
<evidence type="ECO:0000256" key="1">
    <source>
        <dbReference type="SAM" id="SignalP"/>
    </source>
</evidence>
<dbReference type="EMBL" id="PYUC01000002">
    <property type="protein sequence ID" value="PTB21882.1"/>
    <property type="molecule type" value="Genomic_DNA"/>
</dbReference>
<sequence length="636" mass="69175">MLVASVLPPGFRAAFASVLLVALSIAGIPSARAQADDAAPATIESDVHRFVVQHNGTVDEYDDTTMRANTATGVDAIAQHYVWFDKDTERLTLVAAESIDSDGNAHPVGRDAIRDVQEPRAAGAPMFEDGLLRTVIFPGVEPGWRIHVAFRKSRFKAIEPGTFAYFVEPERVPVENQELVFDLPADMPLYADARGYAAKPPVTEGGRTRYEFDYRHGPYAPIEHGAVGYAQYGDRLMVTTAPSFAAFAERYKEGAVDPTANDPTIVSFARALTANAPDAWSKARALYDWMRANIRYVALFVGETATRPHHVVDILRNRYGDCKDHVALYGALLEAVGIRSEPALIALGPVYALPSVPGYGAGAINHAIVWIPELRRFADTTAGGIAFGDLPTSLMDRPALLVDEGVLVRTPATQQRSRDARVQIDVDSSGRGRYAYHVEDSGFTAELERNAFRRATRERMQQIAYERLQKAGLRGTATLTTDDVSATAGPFAVTMTGAIEHIVWPDGVTGVPALSSLAGGIATQVEDWLAVPRRTRPFVCIGGTFEEEGQIDLPPNVKTIYVPEALSINAGGLTYASDYIFDPQTRVVQVTRRLKVDFGKQVCTPDEFAQMRVALERIERDAMAQVVVQGGGLGGQ</sequence>